<proteinExistence type="predicted"/>
<comment type="caution">
    <text evidence="2">The sequence shown here is derived from an EMBL/GenBank/DDBJ whole genome shotgun (WGS) entry which is preliminary data.</text>
</comment>
<dbReference type="Pfam" id="PF12697">
    <property type="entry name" value="Abhydrolase_6"/>
    <property type="match status" value="1"/>
</dbReference>
<gene>
    <name evidence="2" type="ORF">IX84_26760</name>
</gene>
<dbReference type="PANTHER" id="PTHR43194">
    <property type="entry name" value="HYDROLASE ALPHA/BETA FOLD FAMILY"/>
    <property type="match status" value="1"/>
</dbReference>
<sequence>MPITKDIRYLSSDYQDPSPEQPVQYPPVLKVIRFMFGLFGYIFPKAMARLAYRFFSTPRIRARHKTSDALLESARLFEFMYGRQLLKGYEWGYGGRTILLVHGWESRGTALRTFVPPLVEKGYRVVAFDGPAHGHSDGKRTNLPHFGGAVRAIINQIGGVHGIITHSFGGASTAFALSNLDPSIKVEKLVLIGVPDKMEKVLNNAMETLNVPPPTAREFIRYIEQKVKFPLHHADTSNAKISASVGKVLIVHDETDAVVAIEEARSVFEAWDNASMLIANGYGHYRLMKNPDLIREVADFIHGSS</sequence>
<evidence type="ECO:0000259" key="1">
    <source>
        <dbReference type="Pfam" id="PF12697"/>
    </source>
</evidence>
<name>A0A098S0L5_9BACT</name>
<dbReference type="Gene3D" id="3.40.50.1820">
    <property type="entry name" value="alpha/beta hydrolase"/>
    <property type="match status" value="1"/>
</dbReference>
<protein>
    <recommendedName>
        <fullName evidence="1">AB hydrolase-1 domain-containing protein</fullName>
    </recommendedName>
</protein>
<evidence type="ECO:0000313" key="2">
    <source>
        <dbReference type="EMBL" id="KGE85681.1"/>
    </source>
</evidence>
<dbReference type="PANTHER" id="PTHR43194:SF2">
    <property type="entry name" value="PEROXISOMAL MEMBRANE PROTEIN LPX1"/>
    <property type="match status" value="1"/>
</dbReference>
<dbReference type="EMBL" id="JPOS01000084">
    <property type="protein sequence ID" value="KGE85681.1"/>
    <property type="molecule type" value="Genomic_DNA"/>
</dbReference>
<dbReference type="InterPro" id="IPR029058">
    <property type="entry name" value="AB_hydrolase_fold"/>
</dbReference>
<dbReference type="InterPro" id="IPR000073">
    <property type="entry name" value="AB_hydrolase_1"/>
</dbReference>
<dbReference type="OrthoDB" id="1490177at2"/>
<dbReference type="Proteomes" id="UP000029736">
    <property type="component" value="Unassembled WGS sequence"/>
</dbReference>
<dbReference type="SUPFAM" id="SSF53474">
    <property type="entry name" value="alpha/beta-Hydrolases"/>
    <property type="match status" value="1"/>
</dbReference>
<dbReference type="InterPro" id="IPR050228">
    <property type="entry name" value="Carboxylesterase_BioH"/>
</dbReference>
<organism evidence="2 3">
    <name type="scientific">Phaeodactylibacter xiamenensis</name>
    <dbReference type="NCBI Taxonomy" id="1524460"/>
    <lineage>
        <taxon>Bacteria</taxon>
        <taxon>Pseudomonadati</taxon>
        <taxon>Bacteroidota</taxon>
        <taxon>Saprospiria</taxon>
        <taxon>Saprospirales</taxon>
        <taxon>Haliscomenobacteraceae</taxon>
        <taxon>Phaeodactylibacter</taxon>
    </lineage>
</organism>
<dbReference type="RefSeq" id="WP_044227737.1">
    <property type="nucleotide sequence ID" value="NZ_JBKAGJ010000003.1"/>
</dbReference>
<feature type="domain" description="AB hydrolase-1" evidence="1">
    <location>
        <begin position="98"/>
        <end position="200"/>
    </location>
</feature>
<evidence type="ECO:0000313" key="3">
    <source>
        <dbReference type="Proteomes" id="UP000029736"/>
    </source>
</evidence>
<accession>A0A098S0L5</accession>
<keyword evidence="3" id="KW-1185">Reference proteome</keyword>
<dbReference type="AlphaFoldDB" id="A0A098S0L5"/>
<reference evidence="2 3" key="1">
    <citation type="journal article" date="2014" name="Int. J. Syst. Evol. Microbiol.">
        <title>Phaeodactylibacter xiamenensis gen. nov., sp. nov., a member of the family Saprospiraceae isolated from the marine alga Phaeodactylum tricornutum.</title>
        <authorList>
            <person name="Chen Z.Jr."/>
            <person name="Lei X."/>
            <person name="Lai Q."/>
            <person name="Li Y."/>
            <person name="Zhang B."/>
            <person name="Zhang J."/>
            <person name="Zhang H."/>
            <person name="Yang L."/>
            <person name="Zheng W."/>
            <person name="Tian Y."/>
            <person name="Yu Z."/>
            <person name="Xu H.Jr."/>
            <person name="Zheng T."/>
        </authorList>
    </citation>
    <scope>NUCLEOTIDE SEQUENCE [LARGE SCALE GENOMIC DNA]</scope>
    <source>
        <strain evidence="2 3">KD52</strain>
    </source>
</reference>